<comment type="caution">
    <text evidence="3">The sequence shown here is derived from an EMBL/GenBank/DDBJ whole genome shotgun (WGS) entry which is preliminary data.</text>
</comment>
<keyword evidence="4" id="KW-1185">Reference proteome</keyword>
<protein>
    <submittedName>
        <fullName evidence="3">BTB and MATH domain-containing protein 42</fullName>
    </submittedName>
</protein>
<dbReference type="Pfam" id="PF00651">
    <property type="entry name" value="BTB"/>
    <property type="match status" value="1"/>
</dbReference>
<evidence type="ECO:0000256" key="1">
    <source>
        <dbReference type="SAM" id="MobiDB-lite"/>
    </source>
</evidence>
<name>A0A1D2MZ69_ORCCI</name>
<dbReference type="Gene3D" id="3.30.710.10">
    <property type="entry name" value="Potassium Channel Kv1.1, Chain A"/>
    <property type="match status" value="1"/>
</dbReference>
<evidence type="ECO:0000259" key="2">
    <source>
        <dbReference type="Pfam" id="PF00651"/>
    </source>
</evidence>
<feature type="domain" description="BTB" evidence="2">
    <location>
        <begin position="173"/>
        <end position="271"/>
    </location>
</feature>
<evidence type="ECO:0000313" key="4">
    <source>
        <dbReference type="Proteomes" id="UP000094527"/>
    </source>
</evidence>
<reference evidence="3 4" key="1">
    <citation type="journal article" date="2016" name="Genome Biol. Evol.">
        <title>Gene Family Evolution Reflects Adaptation to Soil Environmental Stressors in the Genome of the Collembolan Orchesella cincta.</title>
        <authorList>
            <person name="Faddeeva-Vakhrusheva A."/>
            <person name="Derks M.F."/>
            <person name="Anvar S.Y."/>
            <person name="Agamennone V."/>
            <person name="Suring W."/>
            <person name="Smit S."/>
            <person name="van Straalen N.M."/>
            <person name="Roelofs D."/>
        </authorList>
    </citation>
    <scope>NUCLEOTIDE SEQUENCE [LARGE SCALE GENOMIC DNA]</scope>
    <source>
        <tissue evidence="3">Mixed pool</tissue>
    </source>
</reference>
<dbReference type="SUPFAM" id="SSF54695">
    <property type="entry name" value="POZ domain"/>
    <property type="match status" value="1"/>
</dbReference>
<proteinExistence type="predicted"/>
<organism evidence="3 4">
    <name type="scientific">Orchesella cincta</name>
    <name type="common">Springtail</name>
    <name type="synonym">Podura cincta</name>
    <dbReference type="NCBI Taxonomy" id="48709"/>
    <lineage>
        <taxon>Eukaryota</taxon>
        <taxon>Metazoa</taxon>
        <taxon>Ecdysozoa</taxon>
        <taxon>Arthropoda</taxon>
        <taxon>Hexapoda</taxon>
        <taxon>Collembola</taxon>
        <taxon>Entomobryomorpha</taxon>
        <taxon>Entomobryoidea</taxon>
        <taxon>Orchesellidae</taxon>
        <taxon>Orchesellinae</taxon>
        <taxon>Orchesella</taxon>
    </lineage>
</organism>
<accession>A0A1D2MZ69</accession>
<dbReference type="InterPro" id="IPR011333">
    <property type="entry name" value="SKP1/BTB/POZ_sf"/>
</dbReference>
<feature type="compositionally biased region" description="Acidic residues" evidence="1">
    <location>
        <begin position="287"/>
        <end position="305"/>
    </location>
</feature>
<dbReference type="AlphaFoldDB" id="A0A1D2MZ69"/>
<dbReference type="OrthoDB" id="2311693at2759"/>
<dbReference type="InterPro" id="IPR000210">
    <property type="entry name" value="BTB/POZ_dom"/>
</dbReference>
<feature type="region of interest" description="Disordered" evidence="1">
    <location>
        <begin position="281"/>
        <end position="305"/>
    </location>
</feature>
<evidence type="ECO:0000313" key="3">
    <source>
        <dbReference type="EMBL" id="ODM98329.1"/>
    </source>
</evidence>
<sequence length="363" mass="41555">MKACILKDEPIEMYFSIRGGRQNEPVELCMARNFFRNTRFDMQSAYATFEPFIGARARKQQPAFRPENVGLCMTTKNNDSGNGGRQVFEVRLFPWLLNIEWLRDMCSAKLSLRMRATLTSIKDKENTKVDLVCEMIRSRKQTHAGVDDFCGELSFDKVVFRAGRYFQGHISFELFADCWIVAENGAKIACNRIFTTDWKTVFFQMLKETAAVLNIDNAVKVDMTEEGVRALVKYMEDGSIEDAKKNGKIAVELLQAAENYEMTALENEMDRICTGIVEREESRQLESEDEGEESMEDGSAEKSEDELSVSEIFEIFVWAVKKGHSVKKKAARLLKAHSEKLETSHFTKLKKDPQALMELFLLC</sequence>
<gene>
    <name evidence="3" type="ORF">Ocin01_08344</name>
</gene>
<dbReference type="EMBL" id="LJIJ01000363">
    <property type="protein sequence ID" value="ODM98329.1"/>
    <property type="molecule type" value="Genomic_DNA"/>
</dbReference>
<dbReference type="Proteomes" id="UP000094527">
    <property type="component" value="Unassembled WGS sequence"/>
</dbReference>